<dbReference type="EMBL" id="CP126446">
    <property type="protein sequence ID" value="WIF99263.1"/>
    <property type="molecule type" value="Genomic_DNA"/>
</dbReference>
<feature type="domain" description="N-acetyltransferase" evidence="3">
    <location>
        <begin position="3"/>
        <end position="158"/>
    </location>
</feature>
<keyword evidence="5" id="KW-1185">Reference proteome</keyword>
<accession>A0ABY8V191</accession>
<proteinExistence type="predicted"/>
<dbReference type="InterPro" id="IPR051556">
    <property type="entry name" value="N-term/lysine_N-AcTrnsfr"/>
</dbReference>
<dbReference type="PROSITE" id="PS51186">
    <property type="entry name" value="GNAT"/>
    <property type="match status" value="1"/>
</dbReference>
<dbReference type="InterPro" id="IPR000182">
    <property type="entry name" value="GNAT_dom"/>
</dbReference>
<protein>
    <submittedName>
        <fullName evidence="4">GNAT family N-acetyltransferase</fullName>
    </submittedName>
</protein>
<reference evidence="4 5" key="1">
    <citation type="submission" date="2023-05" db="EMBL/GenBank/DDBJ databases">
        <title>Comparative genomics reveals the evidence of polycyclic aromatic hydrocarbons degradation in moderately halophilic genus Pontibacillus.</title>
        <authorList>
            <person name="Yang H."/>
            <person name="Qian Z."/>
        </authorList>
    </citation>
    <scope>NUCLEOTIDE SEQUENCE [LARGE SCALE GENOMIC DNA]</scope>
    <source>
        <strain evidence="5">HN14</strain>
    </source>
</reference>
<dbReference type="CDD" id="cd04301">
    <property type="entry name" value="NAT_SF"/>
    <property type="match status" value="1"/>
</dbReference>
<organism evidence="4 5">
    <name type="scientific">Pontibacillus chungwhensis</name>
    <dbReference type="NCBI Taxonomy" id="265426"/>
    <lineage>
        <taxon>Bacteria</taxon>
        <taxon>Bacillati</taxon>
        <taxon>Bacillota</taxon>
        <taxon>Bacilli</taxon>
        <taxon>Bacillales</taxon>
        <taxon>Bacillaceae</taxon>
        <taxon>Pontibacillus</taxon>
    </lineage>
</organism>
<dbReference type="PANTHER" id="PTHR42919">
    <property type="entry name" value="N-ALPHA-ACETYLTRANSFERASE"/>
    <property type="match status" value="1"/>
</dbReference>
<dbReference type="RefSeq" id="WP_231418121.1">
    <property type="nucleotide sequence ID" value="NZ_CP126446.1"/>
</dbReference>
<evidence type="ECO:0000313" key="5">
    <source>
        <dbReference type="Proteomes" id="UP001236652"/>
    </source>
</evidence>
<dbReference type="Pfam" id="PF00583">
    <property type="entry name" value="Acetyltransf_1"/>
    <property type="match status" value="1"/>
</dbReference>
<evidence type="ECO:0000256" key="2">
    <source>
        <dbReference type="ARBA" id="ARBA00023315"/>
    </source>
</evidence>
<dbReference type="Proteomes" id="UP001236652">
    <property type="component" value="Chromosome"/>
</dbReference>
<gene>
    <name evidence="4" type="ORF">QNI29_06280</name>
</gene>
<keyword evidence="1" id="KW-0808">Transferase</keyword>
<keyword evidence="2" id="KW-0012">Acyltransferase</keyword>
<evidence type="ECO:0000256" key="1">
    <source>
        <dbReference type="ARBA" id="ARBA00022679"/>
    </source>
</evidence>
<dbReference type="InterPro" id="IPR016181">
    <property type="entry name" value="Acyl_CoA_acyltransferase"/>
</dbReference>
<dbReference type="SUPFAM" id="SSF55729">
    <property type="entry name" value="Acyl-CoA N-acyltransferases (Nat)"/>
    <property type="match status" value="1"/>
</dbReference>
<dbReference type="Gene3D" id="3.40.630.30">
    <property type="match status" value="1"/>
</dbReference>
<sequence>MNLVIRNAVESDYESLVPLFSQVHDLHVSLRPDLYNAHSNPVGQELFEQQLNDDTHHIFVATIDDDIVGVIVTKVEEIAENSFVKARKVLMINSLAVEEGHRKKGIGRKLTEYAFDLGRSLSVDGIELGVSEANTAAIEFYESLGMKTKSRKMEILFD</sequence>
<dbReference type="PANTHER" id="PTHR42919:SF8">
    <property type="entry name" value="N-ALPHA-ACETYLTRANSFERASE 50"/>
    <property type="match status" value="1"/>
</dbReference>
<name>A0ABY8V191_9BACI</name>
<evidence type="ECO:0000259" key="3">
    <source>
        <dbReference type="PROSITE" id="PS51186"/>
    </source>
</evidence>
<evidence type="ECO:0000313" key="4">
    <source>
        <dbReference type="EMBL" id="WIF99263.1"/>
    </source>
</evidence>